<name>A0A507AQD1_9PEZI</name>
<accession>A0A507AQD1</accession>
<keyword evidence="2" id="KW-1185">Reference proteome</keyword>
<dbReference type="RefSeq" id="XP_030988799.1">
    <property type="nucleotide sequence ID" value="XM_031133663.1"/>
</dbReference>
<dbReference type="AlphaFoldDB" id="A0A507AQD1"/>
<dbReference type="Proteomes" id="UP000319257">
    <property type="component" value="Unassembled WGS sequence"/>
</dbReference>
<organism evidence="1 2">
    <name type="scientific">Thyridium curvatum</name>
    <dbReference type="NCBI Taxonomy" id="1093900"/>
    <lineage>
        <taxon>Eukaryota</taxon>
        <taxon>Fungi</taxon>
        <taxon>Dikarya</taxon>
        <taxon>Ascomycota</taxon>
        <taxon>Pezizomycotina</taxon>
        <taxon>Sordariomycetes</taxon>
        <taxon>Sordariomycetidae</taxon>
        <taxon>Thyridiales</taxon>
        <taxon>Thyridiaceae</taxon>
        <taxon>Thyridium</taxon>
    </lineage>
</organism>
<gene>
    <name evidence="1" type="ORF">E0L32_010983</name>
</gene>
<dbReference type="OrthoDB" id="5423818at2759"/>
<dbReference type="GeneID" id="41978430"/>
<dbReference type="EMBL" id="SKBQ01000095">
    <property type="protein sequence ID" value="TPX07088.1"/>
    <property type="molecule type" value="Genomic_DNA"/>
</dbReference>
<proteinExistence type="predicted"/>
<reference evidence="1 2" key="1">
    <citation type="submission" date="2019-06" db="EMBL/GenBank/DDBJ databases">
        <title>Draft genome sequence of the filamentous fungus Phialemoniopsis curvata isolated from diesel fuel.</title>
        <authorList>
            <person name="Varaljay V.A."/>
            <person name="Lyon W.J."/>
            <person name="Crouch A.L."/>
            <person name="Drake C.E."/>
            <person name="Hollomon J.M."/>
            <person name="Nadeau L.J."/>
            <person name="Nunn H.S."/>
            <person name="Stevenson B.S."/>
            <person name="Bojanowski C.L."/>
            <person name="Crookes-Goodson W.J."/>
        </authorList>
    </citation>
    <scope>NUCLEOTIDE SEQUENCE [LARGE SCALE GENOMIC DNA]</scope>
    <source>
        <strain evidence="1 2">D216</strain>
    </source>
</reference>
<dbReference type="STRING" id="1093900.A0A507AQD1"/>
<protein>
    <submittedName>
        <fullName evidence="1">Uncharacterized protein</fullName>
    </submittedName>
</protein>
<comment type="caution">
    <text evidence="1">The sequence shown here is derived from an EMBL/GenBank/DDBJ whole genome shotgun (WGS) entry which is preliminary data.</text>
</comment>
<evidence type="ECO:0000313" key="1">
    <source>
        <dbReference type="EMBL" id="TPX07088.1"/>
    </source>
</evidence>
<dbReference type="InParanoid" id="A0A507AQD1"/>
<sequence length="298" mass="32985">MLSPPEANLLDTEPDECRRLVISVIGSYPYMMTQPDNLPPFVHPIACGLHFDGRESIPMLTDGSAKPFNPLKPRAACIGIAHAFASRTANTEEFLWRTIASEERHIQETVSFNRTTFRGESLAAMQAMIIYTIMRLTSLGRDHLMENRSPFKVMNELGDRLKGFFPAQFTPCHARDRPPTWHQWISEETRWRITLVCWLVARALGDQADQGFPRPDGNPIPSTNVLWSTQGDQDVANAEAVSPTPPFTAIGDLAMALKGSQTGVSAAMSLEARNDALAKWYAALDGLGMVVTAVMARD</sequence>
<evidence type="ECO:0000313" key="2">
    <source>
        <dbReference type="Proteomes" id="UP000319257"/>
    </source>
</evidence>